<accession>A0A518CYR2</accession>
<dbReference type="Pfam" id="PF01882">
    <property type="entry name" value="DUF58"/>
    <property type="match status" value="2"/>
</dbReference>
<dbReference type="PANTHER" id="PTHR33608">
    <property type="entry name" value="BLL2464 PROTEIN"/>
    <property type="match status" value="1"/>
</dbReference>
<feature type="domain" description="DUF58" evidence="1">
    <location>
        <begin position="168"/>
        <end position="247"/>
    </location>
</feature>
<name>A0A518CYR2_9BACT</name>
<evidence type="ECO:0000259" key="1">
    <source>
        <dbReference type="Pfam" id="PF01882"/>
    </source>
</evidence>
<gene>
    <name evidence="2" type="ORF">Pla163_14780</name>
</gene>
<feature type="domain" description="DUF58" evidence="1">
    <location>
        <begin position="50"/>
        <end position="114"/>
    </location>
</feature>
<sequence>MEIAPGPHRPTADVARAAASLELVWRPSTGTGTSGERLGRSLGASSEFAEHRSYAPGDDVRHIDWRVFARSDQLMVRAFREEIAPRLDVVLDLSRSLAVDAQKAGGAVDLAALWVAWGRSAGFATRLLALDGSLRTVSPAELASDGLVFDGRLPLERALDPLAGLSAGGVRVVISDWMTPVPAQDLFTRAFARASAGLALAVWHADELAPPSEGALRLVDAETGAEREVEFDGARRERFTKRLERWREDLAAGARHAGVPFVEWPVPVDLVVGARDRLGPLGLVGAQ</sequence>
<dbReference type="AlphaFoldDB" id="A0A518CYR2"/>
<keyword evidence="3" id="KW-1185">Reference proteome</keyword>
<evidence type="ECO:0000313" key="3">
    <source>
        <dbReference type="Proteomes" id="UP000319342"/>
    </source>
</evidence>
<dbReference type="PANTHER" id="PTHR33608:SF7">
    <property type="entry name" value="DUF58 DOMAIN-CONTAINING PROTEIN"/>
    <property type="match status" value="1"/>
</dbReference>
<dbReference type="OrthoDB" id="9780819at2"/>
<evidence type="ECO:0000313" key="2">
    <source>
        <dbReference type="EMBL" id="QDU84371.1"/>
    </source>
</evidence>
<dbReference type="Proteomes" id="UP000319342">
    <property type="component" value="Chromosome"/>
</dbReference>
<dbReference type="EMBL" id="CP036290">
    <property type="protein sequence ID" value="QDU84371.1"/>
    <property type="molecule type" value="Genomic_DNA"/>
</dbReference>
<proteinExistence type="predicted"/>
<reference evidence="2 3" key="1">
    <citation type="submission" date="2019-02" db="EMBL/GenBank/DDBJ databases">
        <title>Deep-cultivation of Planctomycetes and their phenomic and genomic characterization uncovers novel biology.</title>
        <authorList>
            <person name="Wiegand S."/>
            <person name="Jogler M."/>
            <person name="Boedeker C."/>
            <person name="Pinto D."/>
            <person name="Vollmers J."/>
            <person name="Rivas-Marin E."/>
            <person name="Kohn T."/>
            <person name="Peeters S.H."/>
            <person name="Heuer A."/>
            <person name="Rast P."/>
            <person name="Oberbeckmann S."/>
            <person name="Bunk B."/>
            <person name="Jeske O."/>
            <person name="Meyerdierks A."/>
            <person name="Storesund J.E."/>
            <person name="Kallscheuer N."/>
            <person name="Luecker S."/>
            <person name="Lage O.M."/>
            <person name="Pohl T."/>
            <person name="Merkel B.J."/>
            <person name="Hornburger P."/>
            <person name="Mueller R.-W."/>
            <person name="Bruemmer F."/>
            <person name="Labrenz M."/>
            <person name="Spormann A.M."/>
            <person name="Op den Camp H."/>
            <person name="Overmann J."/>
            <person name="Amann R."/>
            <person name="Jetten M.S.M."/>
            <person name="Mascher T."/>
            <person name="Medema M.H."/>
            <person name="Devos D.P."/>
            <person name="Kaster A.-K."/>
            <person name="Ovreas L."/>
            <person name="Rohde M."/>
            <person name="Galperin M.Y."/>
            <person name="Jogler C."/>
        </authorList>
    </citation>
    <scope>NUCLEOTIDE SEQUENCE [LARGE SCALE GENOMIC DNA]</scope>
    <source>
        <strain evidence="2 3">Pla163</strain>
    </source>
</reference>
<dbReference type="InterPro" id="IPR002881">
    <property type="entry name" value="DUF58"/>
</dbReference>
<protein>
    <recommendedName>
        <fullName evidence="1">DUF58 domain-containing protein</fullName>
    </recommendedName>
</protein>
<organism evidence="2 3">
    <name type="scientific">Rohdeia mirabilis</name>
    <dbReference type="NCBI Taxonomy" id="2528008"/>
    <lineage>
        <taxon>Bacteria</taxon>
        <taxon>Pseudomonadati</taxon>
        <taxon>Planctomycetota</taxon>
        <taxon>Planctomycetia</taxon>
        <taxon>Planctomycetia incertae sedis</taxon>
        <taxon>Rohdeia</taxon>
    </lineage>
</organism>